<proteinExistence type="predicted"/>
<organism evidence="2 3">
    <name type="scientific">Mycobacterium servetii</name>
    <dbReference type="NCBI Taxonomy" id="3237418"/>
    <lineage>
        <taxon>Bacteria</taxon>
        <taxon>Bacillati</taxon>
        <taxon>Actinomycetota</taxon>
        <taxon>Actinomycetes</taxon>
        <taxon>Mycobacteriales</taxon>
        <taxon>Mycobacteriaceae</taxon>
        <taxon>Mycobacterium</taxon>
    </lineage>
</organism>
<accession>A0ABV4C9G0</accession>
<protein>
    <recommendedName>
        <fullName evidence="4">Recombinase</fullName>
    </recommendedName>
</protein>
<dbReference type="RefSeq" id="WP_369741882.1">
    <property type="nucleotide sequence ID" value="NZ_JBGEDP010000002.1"/>
</dbReference>
<reference evidence="2 3" key="1">
    <citation type="submission" date="2024-08" db="EMBL/GenBank/DDBJ databases">
        <title>Mycobacterium servetensis sp. nov., a novel rapid-growing mycobacterial species recovered from a human patient in Zaragoza, Spain.</title>
        <authorList>
            <person name="Tristancho-Baro A.I."/>
            <person name="Buenestado-Serrano S."/>
            <person name="Garcia De Viedma D."/>
            <person name="Milagro-Beamonte A."/>
            <person name="Burillo N."/>
            <person name="Sanz S."/>
            <person name="Lopez-Calleja A.I."/>
            <person name="Penas-Utrilla D."/>
            <person name="Guardingo M."/>
            <person name="Garcia M.J."/>
            <person name="Vinuelas-Bayon J."/>
        </authorList>
    </citation>
    <scope>NUCLEOTIDE SEQUENCE [LARGE SCALE GENOMIC DNA]</scope>
    <source>
        <strain evidence="3">HUMS_12744610</strain>
    </source>
</reference>
<dbReference type="Proteomes" id="UP001564760">
    <property type="component" value="Unassembled WGS sequence"/>
</dbReference>
<dbReference type="EMBL" id="JBGEDP010000002">
    <property type="protein sequence ID" value="MEY8018813.1"/>
    <property type="molecule type" value="Genomic_DNA"/>
</dbReference>
<name>A0ABV4C9G0_9MYCO</name>
<evidence type="ECO:0000313" key="2">
    <source>
        <dbReference type="EMBL" id="MEY8018813.1"/>
    </source>
</evidence>
<sequence>MTTRSEGPVPLAAPELLDRLRRHYIDPARRLPGGVFVSEVGLNGGYGAGSRCDAIYVGFTSASGRHLIGHEVKVSRSDWLAEISSRKTGKADAWADQCHQFWLVVPNPAIVRDGELPPGWGLMSPGRSTSRMTIHHAAAAKKDHAPSWDVVRSVFSRYDTLRAEELEAGYEAGLVKARLKANEEADKTVAYRIAQLPDVTELQEHIEAIEHALGARIDWTSENKPPREGTVGLAALREIAALVRAQGDLHRIAQRITLGYANPVSAAEKAISDLKAALDGIAAAPGTGLSPAQEPAPLGALRAS</sequence>
<gene>
    <name evidence="2" type="ORF">AB8998_29490</name>
</gene>
<feature type="region of interest" description="Disordered" evidence="1">
    <location>
        <begin position="285"/>
        <end position="304"/>
    </location>
</feature>
<comment type="caution">
    <text evidence="2">The sequence shown here is derived from an EMBL/GenBank/DDBJ whole genome shotgun (WGS) entry which is preliminary data.</text>
</comment>
<evidence type="ECO:0008006" key="4">
    <source>
        <dbReference type="Google" id="ProtNLM"/>
    </source>
</evidence>
<evidence type="ECO:0000256" key="1">
    <source>
        <dbReference type="SAM" id="MobiDB-lite"/>
    </source>
</evidence>
<keyword evidence="3" id="KW-1185">Reference proteome</keyword>
<evidence type="ECO:0000313" key="3">
    <source>
        <dbReference type="Proteomes" id="UP001564760"/>
    </source>
</evidence>